<dbReference type="EMBL" id="JACGWJ010000014">
    <property type="protein sequence ID" value="KAL0373418.1"/>
    <property type="molecule type" value="Genomic_DNA"/>
</dbReference>
<feature type="compositionally biased region" description="Polar residues" evidence="1">
    <location>
        <begin position="1"/>
        <end position="11"/>
    </location>
</feature>
<proteinExistence type="predicted"/>
<feature type="region of interest" description="Disordered" evidence="1">
    <location>
        <begin position="1"/>
        <end position="21"/>
    </location>
</feature>
<protein>
    <recommendedName>
        <fullName evidence="3">Flagellar hook-length control protein FliK</fullName>
    </recommendedName>
</protein>
<reference evidence="2" key="2">
    <citation type="journal article" date="2024" name="Plant">
        <title>Genomic evolution and insights into agronomic trait innovations of Sesamum species.</title>
        <authorList>
            <person name="Miao H."/>
            <person name="Wang L."/>
            <person name="Qu L."/>
            <person name="Liu H."/>
            <person name="Sun Y."/>
            <person name="Le M."/>
            <person name="Wang Q."/>
            <person name="Wei S."/>
            <person name="Zheng Y."/>
            <person name="Lin W."/>
            <person name="Duan Y."/>
            <person name="Cao H."/>
            <person name="Xiong S."/>
            <person name="Wang X."/>
            <person name="Wei L."/>
            <person name="Li C."/>
            <person name="Ma Q."/>
            <person name="Ju M."/>
            <person name="Zhao R."/>
            <person name="Li G."/>
            <person name="Mu C."/>
            <person name="Tian Q."/>
            <person name="Mei H."/>
            <person name="Zhang T."/>
            <person name="Gao T."/>
            <person name="Zhang H."/>
        </authorList>
    </citation>
    <scope>NUCLEOTIDE SEQUENCE</scope>
    <source>
        <strain evidence="2">G02</strain>
    </source>
</reference>
<sequence>METPSNAPNKQKTGEAPAAATTQALQVVPSAFLTSLSGTTTTATPRSADPATDAPRITATQITPPVELSLSLLGTLQQMITSAIQEQLTVLVITQPEVVVLQQAYPALAIPRPDEVDGPSKQLPAQARDVPPQWLARLESL</sequence>
<gene>
    <name evidence="2" type="ORF">Sradi_3257500</name>
</gene>
<evidence type="ECO:0008006" key="3">
    <source>
        <dbReference type="Google" id="ProtNLM"/>
    </source>
</evidence>
<evidence type="ECO:0000313" key="2">
    <source>
        <dbReference type="EMBL" id="KAL0373418.1"/>
    </source>
</evidence>
<comment type="caution">
    <text evidence="2">The sequence shown here is derived from an EMBL/GenBank/DDBJ whole genome shotgun (WGS) entry which is preliminary data.</text>
</comment>
<name>A0AAW2R0X8_SESRA</name>
<feature type="compositionally biased region" description="Low complexity" evidence="1">
    <location>
        <begin position="37"/>
        <end position="56"/>
    </location>
</feature>
<reference evidence="2" key="1">
    <citation type="submission" date="2020-06" db="EMBL/GenBank/DDBJ databases">
        <authorList>
            <person name="Li T."/>
            <person name="Hu X."/>
            <person name="Zhang T."/>
            <person name="Song X."/>
            <person name="Zhang H."/>
            <person name="Dai N."/>
            <person name="Sheng W."/>
            <person name="Hou X."/>
            <person name="Wei L."/>
        </authorList>
    </citation>
    <scope>NUCLEOTIDE SEQUENCE</scope>
    <source>
        <strain evidence="2">G02</strain>
        <tissue evidence="2">Leaf</tissue>
    </source>
</reference>
<feature type="region of interest" description="Disordered" evidence="1">
    <location>
        <begin position="37"/>
        <end position="61"/>
    </location>
</feature>
<organism evidence="2">
    <name type="scientific">Sesamum radiatum</name>
    <name type="common">Black benniseed</name>
    <dbReference type="NCBI Taxonomy" id="300843"/>
    <lineage>
        <taxon>Eukaryota</taxon>
        <taxon>Viridiplantae</taxon>
        <taxon>Streptophyta</taxon>
        <taxon>Embryophyta</taxon>
        <taxon>Tracheophyta</taxon>
        <taxon>Spermatophyta</taxon>
        <taxon>Magnoliopsida</taxon>
        <taxon>eudicotyledons</taxon>
        <taxon>Gunneridae</taxon>
        <taxon>Pentapetalae</taxon>
        <taxon>asterids</taxon>
        <taxon>lamiids</taxon>
        <taxon>Lamiales</taxon>
        <taxon>Pedaliaceae</taxon>
        <taxon>Sesamum</taxon>
    </lineage>
</organism>
<dbReference type="AlphaFoldDB" id="A0AAW2R0X8"/>
<accession>A0AAW2R0X8</accession>
<evidence type="ECO:0000256" key="1">
    <source>
        <dbReference type="SAM" id="MobiDB-lite"/>
    </source>
</evidence>